<dbReference type="Proteomes" id="UP000233766">
    <property type="component" value="Unassembled WGS sequence"/>
</dbReference>
<accession>A0A2N3WW14</accession>
<evidence type="ECO:0000313" key="2">
    <source>
        <dbReference type="Proteomes" id="UP000233766"/>
    </source>
</evidence>
<dbReference type="EMBL" id="PJMW01000001">
    <property type="protein sequence ID" value="PKV98062.1"/>
    <property type="molecule type" value="Genomic_DNA"/>
</dbReference>
<name>A0A2N3WW14_9NOCA</name>
<evidence type="ECO:0000313" key="1">
    <source>
        <dbReference type="EMBL" id="PKV98062.1"/>
    </source>
</evidence>
<sequence length="43" mass="4492">MTVCEVGRIDQVAVGANGRLIVAMTDSAAVLWIKASDQLGQFG</sequence>
<proteinExistence type="predicted"/>
<comment type="caution">
    <text evidence="1">The sequence shown here is derived from an EMBL/GenBank/DDBJ whole genome shotgun (WGS) entry which is preliminary data.</text>
</comment>
<keyword evidence="2" id="KW-1185">Reference proteome</keyword>
<reference evidence="1 2" key="1">
    <citation type="submission" date="2017-12" db="EMBL/GenBank/DDBJ databases">
        <title>Sequencing the genomes of 1000 Actinobacteria strains.</title>
        <authorList>
            <person name="Klenk H.-P."/>
        </authorList>
    </citation>
    <scope>NUCLEOTIDE SEQUENCE [LARGE SCALE GENOMIC DNA]</scope>
    <source>
        <strain evidence="1 2">DSM 44489</strain>
    </source>
</reference>
<organism evidence="1 2">
    <name type="scientific">Nocardia fluminea</name>
    <dbReference type="NCBI Taxonomy" id="134984"/>
    <lineage>
        <taxon>Bacteria</taxon>
        <taxon>Bacillati</taxon>
        <taxon>Actinomycetota</taxon>
        <taxon>Actinomycetes</taxon>
        <taxon>Mycobacteriales</taxon>
        <taxon>Nocardiaceae</taxon>
        <taxon>Nocardia</taxon>
    </lineage>
</organism>
<dbReference type="AlphaFoldDB" id="A0A2N3WW14"/>
<gene>
    <name evidence="1" type="ORF">ATK86_0069</name>
</gene>
<protein>
    <submittedName>
        <fullName evidence="1">Uncharacterized protein</fullName>
    </submittedName>
</protein>